<evidence type="ECO:0000313" key="5">
    <source>
        <dbReference type="Proteomes" id="UP001230188"/>
    </source>
</evidence>
<dbReference type="SMART" id="SM00271">
    <property type="entry name" value="DnaJ"/>
    <property type="match status" value="1"/>
</dbReference>
<dbReference type="CDD" id="cd06257">
    <property type="entry name" value="DnaJ"/>
    <property type="match status" value="1"/>
</dbReference>
<reference evidence="4" key="1">
    <citation type="submission" date="2023-01" db="EMBL/GenBank/DDBJ databases">
        <title>Metagenome sequencing of chrysophaentin producing Chrysophaeum taylorii.</title>
        <authorList>
            <person name="Davison J."/>
            <person name="Bewley C."/>
        </authorList>
    </citation>
    <scope>NUCLEOTIDE SEQUENCE</scope>
    <source>
        <strain evidence="4">NIES-1699</strain>
    </source>
</reference>
<sequence>MVPTVVAAGLLVSASFGFVAPDMGVRHRLQPVEAEMLRVKVPWWRAAPKFKDHYEVLGLRSNATAAEIKRAYRRKAAVCHPDVDGSVGAASSFAAVLDAYACLRDPEARSAFDARRRAHRLATVADGFVDDVLVPWVKESAVPFARDVAAPILGKGVEIAVQAANTTTAVAAAAGFVVAGPIGAVSAVAAERAVSSVVDDKVRPAAAAAAGFVVAGPVGAVSAVAAERAVSSVVKDKTHQVLPENNLTDPIILTAADFRSDAGFELRDVSPSSSTSNFRSLAGFASSRTSSPPRGRPLDQENAPTTVPAGARAFASPDKDNNLTTSTVYDLYDPPL</sequence>
<dbReference type="InterPro" id="IPR018253">
    <property type="entry name" value="DnaJ_domain_CS"/>
</dbReference>
<feature type="domain" description="J" evidence="3">
    <location>
        <begin position="52"/>
        <end position="116"/>
    </location>
</feature>
<dbReference type="PROSITE" id="PS50076">
    <property type="entry name" value="DNAJ_2"/>
    <property type="match status" value="1"/>
</dbReference>
<dbReference type="PANTHER" id="PTHR44240:SF10">
    <property type="entry name" value="J DOMAIN-CONTAINING PROTEIN"/>
    <property type="match status" value="1"/>
</dbReference>
<keyword evidence="2" id="KW-0732">Signal</keyword>
<feature type="compositionally biased region" description="Polar residues" evidence="1">
    <location>
        <begin position="270"/>
        <end position="279"/>
    </location>
</feature>
<evidence type="ECO:0000256" key="1">
    <source>
        <dbReference type="SAM" id="MobiDB-lite"/>
    </source>
</evidence>
<name>A0AAD7ULA4_9STRA</name>
<feature type="region of interest" description="Disordered" evidence="1">
    <location>
        <begin position="269"/>
        <end position="326"/>
    </location>
</feature>
<dbReference type="PRINTS" id="PR00625">
    <property type="entry name" value="JDOMAIN"/>
</dbReference>
<dbReference type="SUPFAM" id="SSF46565">
    <property type="entry name" value="Chaperone J-domain"/>
    <property type="match status" value="1"/>
</dbReference>
<evidence type="ECO:0000313" key="4">
    <source>
        <dbReference type="EMBL" id="KAJ8611311.1"/>
    </source>
</evidence>
<keyword evidence="5" id="KW-1185">Reference proteome</keyword>
<protein>
    <recommendedName>
        <fullName evidence="3">J domain-containing protein</fullName>
    </recommendedName>
</protein>
<evidence type="ECO:0000259" key="3">
    <source>
        <dbReference type="PROSITE" id="PS50076"/>
    </source>
</evidence>
<comment type="caution">
    <text evidence="4">The sequence shown here is derived from an EMBL/GenBank/DDBJ whole genome shotgun (WGS) entry which is preliminary data.</text>
</comment>
<dbReference type="EMBL" id="JAQMWT010000077">
    <property type="protein sequence ID" value="KAJ8611311.1"/>
    <property type="molecule type" value="Genomic_DNA"/>
</dbReference>
<gene>
    <name evidence="4" type="ORF">CTAYLR_006618</name>
</gene>
<dbReference type="InterPro" id="IPR036869">
    <property type="entry name" value="J_dom_sf"/>
</dbReference>
<accession>A0AAD7ULA4</accession>
<dbReference type="AlphaFoldDB" id="A0AAD7ULA4"/>
<dbReference type="PROSITE" id="PS00636">
    <property type="entry name" value="DNAJ_1"/>
    <property type="match status" value="1"/>
</dbReference>
<evidence type="ECO:0000256" key="2">
    <source>
        <dbReference type="SAM" id="SignalP"/>
    </source>
</evidence>
<dbReference type="Proteomes" id="UP001230188">
    <property type="component" value="Unassembled WGS sequence"/>
</dbReference>
<dbReference type="PANTHER" id="PTHR44240">
    <property type="entry name" value="DNAJ DOMAIN (PROKARYOTIC HEAT SHOCK PROTEIN)-RELATED"/>
    <property type="match status" value="1"/>
</dbReference>
<dbReference type="Pfam" id="PF00226">
    <property type="entry name" value="DnaJ"/>
    <property type="match status" value="1"/>
</dbReference>
<dbReference type="Gene3D" id="1.10.287.110">
    <property type="entry name" value="DnaJ domain"/>
    <property type="match status" value="1"/>
</dbReference>
<dbReference type="InterPro" id="IPR052276">
    <property type="entry name" value="Diphthamide-biosynth_chaperone"/>
</dbReference>
<feature type="signal peptide" evidence="2">
    <location>
        <begin position="1"/>
        <end position="17"/>
    </location>
</feature>
<proteinExistence type="predicted"/>
<dbReference type="InterPro" id="IPR001623">
    <property type="entry name" value="DnaJ_domain"/>
</dbReference>
<organism evidence="4 5">
    <name type="scientific">Chrysophaeum taylorii</name>
    <dbReference type="NCBI Taxonomy" id="2483200"/>
    <lineage>
        <taxon>Eukaryota</taxon>
        <taxon>Sar</taxon>
        <taxon>Stramenopiles</taxon>
        <taxon>Ochrophyta</taxon>
        <taxon>Pelagophyceae</taxon>
        <taxon>Pelagomonadales</taxon>
        <taxon>Pelagomonadaceae</taxon>
        <taxon>Chrysophaeum</taxon>
    </lineage>
</organism>
<feature type="chain" id="PRO_5042160527" description="J domain-containing protein" evidence="2">
    <location>
        <begin position="18"/>
        <end position="336"/>
    </location>
</feature>